<keyword evidence="4" id="KW-1185">Reference proteome</keyword>
<keyword evidence="1" id="KW-0472">Membrane</keyword>
<evidence type="ECO:0000313" key="3">
    <source>
        <dbReference type="EMBL" id="QEJ99244.1"/>
    </source>
</evidence>
<dbReference type="GeneID" id="57752122"/>
<name>A0A0B7GZZ0_TREPH</name>
<feature type="transmembrane region" description="Helical" evidence="1">
    <location>
        <begin position="298"/>
        <end position="319"/>
    </location>
</feature>
<protein>
    <submittedName>
        <fullName evidence="2">Uncharacterized protein</fullName>
    </submittedName>
</protein>
<dbReference type="AlphaFoldDB" id="A0A0B7GZZ0"/>
<proteinExistence type="predicted"/>
<keyword evidence="1" id="KW-1133">Transmembrane helix</keyword>
<dbReference type="EMBL" id="CDNC01000023">
    <property type="protein sequence ID" value="CEM62256.1"/>
    <property type="molecule type" value="Genomic_DNA"/>
</dbReference>
<feature type="transmembrane region" description="Helical" evidence="1">
    <location>
        <begin position="465"/>
        <end position="485"/>
    </location>
</feature>
<feature type="transmembrane region" description="Helical" evidence="1">
    <location>
        <begin position="7"/>
        <end position="30"/>
    </location>
</feature>
<accession>A0A0B7GZZ0</accession>
<reference evidence="4" key="2">
    <citation type="submission" date="2015-01" db="EMBL/GenBank/DDBJ databases">
        <authorList>
            <person name="Manzoor Shahid"/>
            <person name="Zubair Saima"/>
        </authorList>
    </citation>
    <scope>NUCLEOTIDE SEQUENCE [LARGE SCALE GENOMIC DNA]</scope>
    <source>
        <strain evidence="4">V1</strain>
    </source>
</reference>
<organism evidence="2 4">
    <name type="scientific">Treponema phagedenis</name>
    <dbReference type="NCBI Taxonomy" id="162"/>
    <lineage>
        <taxon>Bacteria</taxon>
        <taxon>Pseudomonadati</taxon>
        <taxon>Spirochaetota</taxon>
        <taxon>Spirochaetia</taxon>
        <taxon>Spirochaetales</taxon>
        <taxon>Treponemataceae</taxon>
        <taxon>Treponema</taxon>
    </lineage>
</organism>
<dbReference type="RefSeq" id="WP_024752045.1">
    <property type="nucleotide sequence ID" value="NZ_CDNC01000023.1"/>
</dbReference>
<evidence type="ECO:0000313" key="5">
    <source>
        <dbReference type="Proteomes" id="UP000323594"/>
    </source>
</evidence>
<feature type="transmembrane region" description="Helical" evidence="1">
    <location>
        <begin position="164"/>
        <end position="183"/>
    </location>
</feature>
<evidence type="ECO:0000256" key="1">
    <source>
        <dbReference type="SAM" id="Phobius"/>
    </source>
</evidence>
<evidence type="ECO:0000313" key="4">
    <source>
        <dbReference type="Proteomes" id="UP000042527"/>
    </source>
</evidence>
<feature type="transmembrane region" description="Helical" evidence="1">
    <location>
        <begin position="189"/>
        <end position="208"/>
    </location>
</feature>
<evidence type="ECO:0000313" key="2">
    <source>
        <dbReference type="EMBL" id="CEM62256.1"/>
    </source>
</evidence>
<reference evidence="2" key="1">
    <citation type="submission" date="2015-01" db="EMBL/GenBank/DDBJ databases">
        <authorList>
            <person name="Xiang T."/>
            <person name="Song Y."/>
            <person name="Huang L."/>
            <person name="Wang B."/>
            <person name="Wu P."/>
        </authorList>
    </citation>
    <scope>NUCLEOTIDE SEQUENCE [LARGE SCALE GENOMIC DNA]</scope>
    <source>
        <strain evidence="2">V1</strain>
    </source>
</reference>
<dbReference type="EMBL" id="CP042817">
    <property type="protein sequence ID" value="QEJ99244.1"/>
    <property type="molecule type" value="Genomic_DNA"/>
</dbReference>
<feature type="transmembrane region" description="Helical" evidence="1">
    <location>
        <begin position="220"/>
        <end position="236"/>
    </location>
</feature>
<dbReference type="Proteomes" id="UP000042527">
    <property type="component" value="Unassembled WGS sequence"/>
</dbReference>
<feature type="transmembrane region" description="Helical" evidence="1">
    <location>
        <begin position="138"/>
        <end position="157"/>
    </location>
</feature>
<keyword evidence="1" id="KW-0812">Transmembrane</keyword>
<dbReference type="Proteomes" id="UP000323594">
    <property type="component" value="Chromosome"/>
</dbReference>
<sequence>MNNTVKSFLPIFILSFAASFSLFLLIFIPLSKQTTLWNGWRMVILPSGAKLSPIMENFSKQKIFGTANKYAIWKRFAELEVTDYQRYPFTDKNRYEQWFVNENEGLQYLYIPEQKGLSRHLYKALRTAGTPFYFEEGFAYSFFQGLLASVLFLFCYIKTKRRLFFFFTGIVFVVYAFCIKGIIPFAAALLMIYGAAYWAAALGGPLQVSYEQIIRRVKCNIQLIIIPCVTIIFSFLGGEKEFFLFFLALISSFSFAVLAERFLSIFEEARDSTRLHPSIKPYVMHPDYTDTFWSLKDILSTSFLTGVLLLFGVCSLYFISNNSLQLRKGAVSVPSPRYTNFVQGFSLTGYEEFTQKKQNVGLPDLSDFIADAWYKDALPFLPVHTELPIIQKDAKIVYNEFSEAPDGTLLETERIILEFNTAFIQELLASDKMSELEKMLYASGRFVSAGYEVFYPPFADSYKKFHLFAAFFVLLLPLFTVLLRITR</sequence>
<gene>
    <name evidence="3" type="ORF">FUT82_15465</name>
    <name evidence="2" type="ORF">TPHV1_30151</name>
</gene>
<dbReference type="OrthoDB" id="355306at2"/>
<feature type="transmembrane region" description="Helical" evidence="1">
    <location>
        <begin position="242"/>
        <end position="263"/>
    </location>
</feature>
<reference evidence="3 5" key="3">
    <citation type="submission" date="2019-08" db="EMBL/GenBank/DDBJ databases">
        <authorList>
            <person name="Kuhnert P."/>
        </authorList>
    </citation>
    <scope>NUCLEOTIDE SEQUENCE [LARGE SCALE GENOMIC DNA]</scope>
    <source>
        <strain evidence="3 5">B36.5</strain>
    </source>
</reference>